<keyword evidence="6 8" id="KW-1133">Transmembrane helix</keyword>
<reference evidence="11" key="1">
    <citation type="submission" date="2016-10" db="EMBL/GenBank/DDBJ databases">
        <authorList>
            <person name="Varghese N."/>
            <person name="Submissions S."/>
        </authorList>
    </citation>
    <scope>NUCLEOTIDE SEQUENCE [LARGE SCALE GENOMIC DNA]</scope>
    <source>
        <strain evidence="11">XBD1002</strain>
    </source>
</reference>
<feature type="transmembrane region" description="Helical" evidence="9">
    <location>
        <begin position="172"/>
        <end position="189"/>
    </location>
</feature>
<feature type="transmembrane region" description="Helical" evidence="9">
    <location>
        <begin position="234"/>
        <end position="262"/>
    </location>
</feature>
<dbReference type="Pfam" id="PF00860">
    <property type="entry name" value="Xan_ur_permease"/>
    <property type="match status" value="1"/>
</dbReference>
<feature type="transmembrane region" description="Helical" evidence="9">
    <location>
        <begin position="387"/>
        <end position="414"/>
    </location>
</feature>
<gene>
    <name evidence="10" type="ORF">SAMN04487775_102249</name>
</gene>
<keyword evidence="5 8" id="KW-0812">Transmembrane</keyword>
<dbReference type="OrthoDB" id="9808458at2"/>
<dbReference type="EMBL" id="FORI01000002">
    <property type="protein sequence ID" value="SFI53566.1"/>
    <property type="molecule type" value="Genomic_DNA"/>
</dbReference>
<feature type="transmembrane region" description="Helical" evidence="9">
    <location>
        <begin position="194"/>
        <end position="214"/>
    </location>
</feature>
<dbReference type="AlphaFoldDB" id="A0A1I3J0F1"/>
<feature type="transmembrane region" description="Helical" evidence="9">
    <location>
        <begin position="338"/>
        <end position="367"/>
    </location>
</feature>
<evidence type="ECO:0000256" key="7">
    <source>
        <dbReference type="ARBA" id="ARBA00023136"/>
    </source>
</evidence>
<feature type="transmembrane region" description="Helical" evidence="9">
    <location>
        <begin position="73"/>
        <end position="92"/>
    </location>
</feature>
<feature type="transmembrane region" description="Helical" evidence="9">
    <location>
        <begin position="98"/>
        <end position="118"/>
    </location>
</feature>
<keyword evidence="11" id="KW-1185">Reference proteome</keyword>
<feature type="transmembrane region" description="Helical" evidence="9">
    <location>
        <begin position="21"/>
        <end position="39"/>
    </location>
</feature>
<evidence type="ECO:0000256" key="3">
    <source>
        <dbReference type="ARBA" id="ARBA00022448"/>
    </source>
</evidence>
<comment type="similarity">
    <text evidence="2 8">Belongs to the nucleobase:cation symporter-2 (NCS2) (TC 2.A.40) family. Azg-like subfamily.</text>
</comment>
<evidence type="ECO:0000256" key="6">
    <source>
        <dbReference type="ARBA" id="ARBA00022989"/>
    </source>
</evidence>
<evidence type="ECO:0000313" key="10">
    <source>
        <dbReference type="EMBL" id="SFI53566.1"/>
    </source>
</evidence>
<sequence>MEKLFKLQERGTTVSKEIIGGITTFLAMAYILAVNPSILSTSGMGWGAVFTATALSAAIATLVMAFCANLPVALAPGLGLNAFFTYTVVLGMGCSFQLALTAVLLEGVLFIILSLCGVREAIIKSIPEGLKKAVAVGIGLFIAIIGLANAGIVSTETGTLIGFVNFTMANKTAIVAVIGLILTIVLYTLKVPGAILIGIIITTIIGIPFGVTTIPEDFKPFSAPSAPHFFAFDFKGICFTTAGKFSFAVLGQFFVIFFTFLFTDLFDTIGTLLGVAEQGNLKDENGEVANVKGALMADAVGTAVGACLGTSTVTSFVESSSGVAAGARTGLASVTTAVLFLVSLFLSPLFFLIPSAATAPALIFVGYLMMKSVVDIKFDDPTEGIPAFITIMTMPFSYSIAKGIQWGIISYVIAKCAGKKVKDIPVVTWILAVIFLADIIFEACK</sequence>
<dbReference type="RefSeq" id="WP_074930637.1">
    <property type="nucleotide sequence ID" value="NZ_FORI01000002.1"/>
</dbReference>
<evidence type="ECO:0000256" key="8">
    <source>
        <dbReference type="PIRNR" id="PIRNR005353"/>
    </source>
</evidence>
<feature type="transmembrane region" description="Helical" evidence="9">
    <location>
        <begin position="45"/>
        <end position="66"/>
    </location>
</feature>
<dbReference type="GO" id="GO:0005345">
    <property type="term" value="F:purine nucleobase transmembrane transporter activity"/>
    <property type="evidence" value="ECO:0007669"/>
    <property type="project" value="TreeGrafter"/>
</dbReference>
<dbReference type="Proteomes" id="UP000182737">
    <property type="component" value="Unassembled WGS sequence"/>
</dbReference>
<evidence type="ECO:0000313" key="11">
    <source>
        <dbReference type="Proteomes" id="UP000182737"/>
    </source>
</evidence>
<dbReference type="GO" id="GO:0005886">
    <property type="term" value="C:plasma membrane"/>
    <property type="evidence" value="ECO:0007669"/>
    <property type="project" value="UniProtKB-SubCell"/>
</dbReference>
<evidence type="ECO:0000256" key="4">
    <source>
        <dbReference type="ARBA" id="ARBA00022475"/>
    </source>
</evidence>
<dbReference type="PANTHER" id="PTHR43337">
    <property type="entry name" value="XANTHINE/URACIL PERMEASE C887.17-RELATED"/>
    <property type="match status" value="1"/>
</dbReference>
<proteinExistence type="inferred from homology"/>
<evidence type="ECO:0000256" key="2">
    <source>
        <dbReference type="ARBA" id="ARBA00005697"/>
    </source>
</evidence>
<feature type="transmembrane region" description="Helical" evidence="9">
    <location>
        <begin position="130"/>
        <end position="152"/>
    </location>
</feature>
<feature type="transmembrane region" description="Helical" evidence="9">
    <location>
        <begin position="426"/>
        <end position="443"/>
    </location>
</feature>
<dbReference type="PIRSF" id="PIRSF005353">
    <property type="entry name" value="PbuG"/>
    <property type="match status" value="1"/>
</dbReference>
<keyword evidence="4 8" id="KW-1003">Cell membrane</keyword>
<evidence type="ECO:0000256" key="5">
    <source>
        <dbReference type="ARBA" id="ARBA00022692"/>
    </source>
</evidence>
<protein>
    <submittedName>
        <fullName evidence="10">Putative MFS transporter, AGZA family, xanthine/uracil permease</fullName>
    </submittedName>
</protein>
<dbReference type="InterPro" id="IPR026033">
    <property type="entry name" value="Azg-like_bact_archaea"/>
</dbReference>
<dbReference type="InterPro" id="IPR006043">
    <property type="entry name" value="NCS2"/>
</dbReference>
<organism evidence="10 11">
    <name type="scientific">Treponema bryantii</name>
    <dbReference type="NCBI Taxonomy" id="163"/>
    <lineage>
        <taxon>Bacteria</taxon>
        <taxon>Pseudomonadati</taxon>
        <taxon>Spirochaetota</taxon>
        <taxon>Spirochaetia</taxon>
        <taxon>Spirochaetales</taxon>
        <taxon>Treponemataceae</taxon>
        <taxon>Treponema</taxon>
    </lineage>
</organism>
<evidence type="ECO:0000256" key="1">
    <source>
        <dbReference type="ARBA" id="ARBA00004651"/>
    </source>
</evidence>
<name>A0A1I3J0F1_9SPIR</name>
<dbReference type="InterPro" id="IPR045018">
    <property type="entry name" value="Azg-like"/>
</dbReference>
<comment type="subcellular location">
    <subcellularLocation>
        <location evidence="1 8">Cell membrane</location>
        <topology evidence="1 8">Multi-pass membrane protein</topology>
    </subcellularLocation>
</comment>
<dbReference type="PANTHER" id="PTHR43337:SF1">
    <property type="entry name" value="XANTHINE_URACIL PERMEASE C887.17-RELATED"/>
    <property type="match status" value="1"/>
</dbReference>
<accession>A0A1I3J0F1</accession>
<evidence type="ECO:0000256" key="9">
    <source>
        <dbReference type="SAM" id="Phobius"/>
    </source>
</evidence>
<keyword evidence="3 8" id="KW-0813">Transport</keyword>
<keyword evidence="7 8" id="KW-0472">Membrane</keyword>